<sequence>MEDNQHNLEIIGDGNWKVYCKHATFQVSQEAISAAGAQILTPHMNPRVRYRDTKHIFYHDADATRIILNIIHHNSEKVPLDLSAEALLHVAVVASDARCVPILGGYGRVWLYRAIGKATAVFDLARLLRCADLLIMNDLVAVFSQRLVCRNAAMFKHTTIRSNDLNSWLEDSLLDKLERNRQIILRRTEIAIWDLYENLCKCQHATAREFARGYFTTLTREGILPGTESFKSKCYAEICEIAARLPPKVYYPPGKCTAQRNCDVCNRGPIEQVAYLSQKLTLCVSDNSLQLCRWCARDLPCTEHP</sequence>
<reference evidence="2" key="1">
    <citation type="journal article" date="2017" name="Genome Biol.">
        <title>Comparative genomics reveals high biological diversity and specific adaptations in the industrially and medically important fungal genus Aspergillus.</title>
        <authorList>
            <person name="de Vries R.P."/>
            <person name="Riley R."/>
            <person name="Wiebenga A."/>
            <person name="Aguilar-Osorio G."/>
            <person name="Amillis S."/>
            <person name="Uchima C.A."/>
            <person name="Anderluh G."/>
            <person name="Asadollahi M."/>
            <person name="Askin M."/>
            <person name="Barry K."/>
            <person name="Battaglia E."/>
            <person name="Bayram O."/>
            <person name="Benocci T."/>
            <person name="Braus-Stromeyer S.A."/>
            <person name="Caldana C."/>
            <person name="Canovas D."/>
            <person name="Cerqueira G.C."/>
            <person name="Chen F."/>
            <person name="Chen W."/>
            <person name="Choi C."/>
            <person name="Clum A."/>
            <person name="Dos Santos R.A."/>
            <person name="Damasio A.R."/>
            <person name="Diallinas G."/>
            <person name="Emri T."/>
            <person name="Fekete E."/>
            <person name="Flipphi M."/>
            <person name="Freyberg S."/>
            <person name="Gallo A."/>
            <person name="Gournas C."/>
            <person name="Habgood R."/>
            <person name="Hainaut M."/>
            <person name="Harispe M.L."/>
            <person name="Henrissat B."/>
            <person name="Hilden K.S."/>
            <person name="Hope R."/>
            <person name="Hossain A."/>
            <person name="Karabika E."/>
            <person name="Karaffa L."/>
            <person name="Karanyi Z."/>
            <person name="Krasevec N."/>
            <person name="Kuo A."/>
            <person name="Kusch H."/>
            <person name="LaButti K."/>
            <person name="Lagendijk E.L."/>
            <person name="Lapidus A."/>
            <person name="Levasseur A."/>
            <person name="Lindquist E."/>
            <person name="Lipzen A."/>
            <person name="Logrieco A.F."/>
            <person name="MacCabe A."/>
            <person name="Maekelae M.R."/>
            <person name="Malavazi I."/>
            <person name="Melin P."/>
            <person name="Meyer V."/>
            <person name="Mielnichuk N."/>
            <person name="Miskei M."/>
            <person name="Molnar A.P."/>
            <person name="Mule G."/>
            <person name="Ngan C.Y."/>
            <person name="Orejas M."/>
            <person name="Orosz E."/>
            <person name="Ouedraogo J.P."/>
            <person name="Overkamp K.M."/>
            <person name="Park H.-S."/>
            <person name="Perrone G."/>
            <person name="Piumi F."/>
            <person name="Punt P.J."/>
            <person name="Ram A.F."/>
            <person name="Ramon A."/>
            <person name="Rauscher S."/>
            <person name="Record E."/>
            <person name="Riano-Pachon D.M."/>
            <person name="Robert V."/>
            <person name="Roehrig J."/>
            <person name="Ruller R."/>
            <person name="Salamov A."/>
            <person name="Salih N.S."/>
            <person name="Samson R.A."/>
            <person name="Sandor E."/>
            <person name="Sanguinetti M."/>
            <person name="Schuetze T."/>
            <person name="Sepcic K."/>
            <person name="Shelest E."/>
            <person name="Sherlock G."/>
            <person name="Sophianopoulou V."/>
            <person name="Squina F.M."/>
            <person name="Sun H."/>
            <person name="Susca A."/>
            <person name="Todd R.B."/>
            <person name="Tsang A."/>
            <person name="Unkles S.E."/>
            <person name="van de Wiele N."/>
            <person name="van Rossen-Uffink D."/>
            <person name="Oliveira J.V."/>
            <person name="Vesth T.C."/>
            <person name="Visser J."/>
            <person name="Yu J.-H."/>
            <person name="Zhou M."/>
            <person name="Andersen M.R."/>
            <person name="Archer D.B."/>
            <person name="Baker S.E."/>
            <person name="Benoit I."/>
            <person name="Brakhage A.A."/>
            <person name="Braus G.H."/>
            <person name="Fischer R."/>
            <person name="Frisvad J.C."/>
            <person name="Goldman G.H."/>
            <person name="Houbraken J."/>
            <person name="Oakley B."/>
            <person name="Pocsi I."/>
            <person name="Scazzocchio C."/>
            <person name="Seiboth B."/>
            <person name="vanKuyk P.A."/>
            <person name="Wortman J."/>
            <person name="Dyer P.S."/>
            <person name="Grigoriev I.V."/>
        </authorList>
    </citation>
    <scope>NUCLEOTIDE SEQUENCE [LARGE SCALE GENOMIC DNA]</scope>
    <source>
        <strain evidence="2">CBS 583.65</strain>
    </source>
</reference>
<dbReference type="Proteomes" id="UP000184073">
    <property type="component" value="Unassembled WGS sequence"/>
</dbReference>
<dbReference type="VEuPathDB" id="FungiDB:ASPVEDRAFT_31630"/>
<gene>
    <name evidence="1" type="ORF">ASPVEDRAFT_31630</name>
</gene>
<accession>A0A1L9PUX3</accession>
<organism evidence="1 2">
    <name type="scientific">Aspergillus versicolor CBS 583.65</name>
    <dbReference type="NCBI Taxonomy" id="1036611"/>
    <lineage>
        <taxon>Eukaryota</taxon>
        <taxon>Fungi</taxon>
        <taxon>Dikarya</taxon>
        <taxon>Ascomycota</taxon>
        <taxon>Pezizomycotina</taxon>
        <taxon>Eurotiomycetes</taxon>
        <taxon>Eurotiomycetidae</taxon>
        <taxon>Eurotiales</taxon>
        <taxon>Aspergillaceae</taxon>
        <taxon>Aspergillus</taxon>
        <taxon>Aspergillus subgen. Nidulantes</taxon>
    </lineage>
</organism>
<dbReference type="EMBL" id="KV878132">
    <property type="protein sequence ID" value="OJJ05235.1"/>
    <property type="molecule type" value="Genomic_DNA"/>
</dbReference>
<dbReference type="RefSeq" id="XP_040670997.1">
    <property type="nucleotide sequence ID" value="XM_040810509.1"/>
</dbReference>
<evidence type="ECO:0000313" key="1">
    <source>
        <dbReference type="EMBL" id="OJJ05235.1"/>
    </source>
</evidence>
<dbReference type="AlphaFoldDB" id="A0A1L9PUX3"/>
<proteinExistence type="predicted"/>
<dbReference type="STRING" id="1036611.A0A1L9PUX3"/>
<name>A0A1L9PUX3_ASPVE</name>
<dbReference type="OrthoDB" id="5275938at2759"/>
<keyword evidence="2" id="KW-1185">Reference proteome</keyword>
<dbReference type="GeneID" id="63726020"/>
<protein>
    <submittedName>
        <fullName evidence="1">Uncharacterized protein</fullName>
    </submittedName>
</protein>
<evidence type="ECO:0000313" key="2">
    <source>
        <dbReference type="Proteomes" id="UP000184073"/>
    </source>
</evidence>